<dbReference type="Proteomes" id="UP000243217">
    <property type="component" value="Unassembled WGS sequence"/>
</dbReference>
<dbReference type="EMBL" id="JNBS01000309">
    <property type="protein sequence ID" value="OQS06754.1"/>
    <property type="molecule type" value="Genomic_DNA"/>
</dbReference>
<evidence type="ECO:0000259" key="1">
    <source>
        <dbReference type="Pfam" id="PF02464"/>
    </source>
</evidence>
<dbReference type="PANTHER" id="PTHR31285:SF0">
    <property type="entry name" value="NICOTINAMIDE MONONUCLEOTIDE ADENYLYLTRANSFERASE"/>
    <property type="match status" value="1"/>
</dbReference>
<dbReference type="AlphaFoldDB" id="A0A1W0A8Z0"/>
<evidence type="ECO:0000313" key="2">
    <source>
        <dbReference type="EMBL" id="OQS06754.1"/>
    </source>
</evidence>
<dbReference type="SUPFAM" id="SSF52374">
    <property type="entry name" value="Nucleotidylyl transferase"/>
    <property type="match status" value="1"/>
</dbReference>
<dbReference type="GO" id="GO:0005737">
    <property type="term" value="C:cytoplasm"/>
    <property type="evidence" value="ECO:0007669"/>
    <property type="project" value="TreeGrafter"/>
</dbReference>
<comment type="caution">
    <text evidence="2">The sequence shown here is derived from an EMBL/GenBank/DDBJ whole genome shotgun (WGS) entry which is preliminary data.</text>
</comment>
<organism evidence="2 3">
    <name type="scientific">Thraustotheca clavata</name>
    <dbReference type="NCBI Taxonomy" id="74557"/>
    <lineage>
        <taxon>Eukaryota</taxon>
        <taxon>Sar</taxon>
        <taxon>Stramenopiles</taxon>
        <taxon>Oomycota</taxon>
        <taxon>Saprolegniomycetes</taxon>
        <taxon>Saprolegniales</taxon>
        <taxon>Achlyaceae</taxon>
        <taxon>Thraustotheca</taxon>
    </lineage>
</organism>
<dbReference type="GO" id="GO:0000309">
    <property type="term" value="F:nicotinamide-nucleotide adenylyltransferase activity"/>
    <property type="evidence" value="ECO:0007669"/>
    <property type="project" value="TreeGrafter"/>
</dbReference>
<dbReference type="OrthoDB" id="5591297at2759"/>
<dbReference type="Pfam" id="PF02464">
    <property type="entry name" value="CinA"/>
    <property type="match status" value="1"/>
</dbReference>
<dbReference type="Gene3D" id="3.40.50.620">
    <property type="entry name" value="HUPs"/>
    <property type="match status" value="1"/>
</dbReference>
<dbReference type="GO" id="GO:0005634">
    <property type="term" value="C:nucleus"/>
    <property type="evidence" value="ECO:0007669"/>
    <property type="project" value="TreeGrafter"/>
</dbReference>
<name>A0A1W0A8Z0_9STRA</name>
<gene>
    <name evidence="2" type="ORF">THRCLA_01219</name>
</gene>
<dbReference type="PANTHER" id="PTHR31285">
    <property type="entry name" value="NICOTINAMIDE MONONUCLEOTIDE ADENYLYLTRANSFERASE"/>
    <property type="match status" value="1"/>
</dbReference>
<evidence type="ECO:0000313" key="3">
    <source>
        <dbReference type="Proteomes" id="UP000243217"/>
    </source>
</evidence>
<dbReference type="InterPro" id="IPR014729">
    <property type="entry name" value="Rossmann-like_a/b/a_fold"/>
</dbReference>
<dbReference type="InterPro" id="IPR036653">
    <property type="entry name" value="CinA-like_C"/>
</dbReference>
<dbReference type="GO" id="GO:0016887">
    <property type="term" value="F:ATP hydrolysis activity"/>
    <property type="evidence" value="ECO:0007669"/>
    <property type="project" value="TreeGrafter"/>
</dbReference>
<dbReference type="InterPro" id="IPR008136">
    <property type="entry name" value="CinA_C"/>
</dbReference>
<reference evidence="2 3" key="1">
    <citation type="journal article" date="2014" name="Genome Biol. Evol.">
        <title>The secreted proteins of Achlya hypogyna and Thraustotheca clavata identify the ancestral oomycete secretome and reveal gene acquisitions by horizontal gene transfer.</title>
        <authorList>
            <person name="Misner I."/>
            <person name="Blouin N."/>
            <person name="Leonard G."/>
            <person name="Richards T.A."/>
            <person name="Lane C.E."/>
        </authorList>
    </citation>
    <scope>NUCLEOTIDE SEQUENCE [LARGE SCALE GENOMIC DNA]</scope>
    <source>
        <strain evidence="2 3">ATCC 34112</strain>
    </source>
</reference>
<dbReference type="SUPFAM" id="SSF142433">
    <property type="entry name" value="CinA-like"/>
    <property type="match status" value="1"/>
</dbReference>
<feature type="domain" description="CinA C-terminal" evidence="1">
    <location>
        <begin position="13"/>
        <end position="92"/>
    </location>
</feature>
<keyword evidence="3" id="KW-1185">Reference proteome</keyword>
<protein>
    <recommendedName>
        <fullName evidence="1">CinA C-terminal domain-containing protein</fullName>
    </recommendedName>
</protein>
<dbReference type="Gene3D" id="3.90.950.20">
    <property type="entry name" value="CinA-like"/>
    <property type="match status" value="1"/>
</dbReference>
<sequence>MTSIVRSVLQAIYASKQIQCVVSLTGGGGSAIGEVLGTSGASSTLLEVIVPYHRQSMIDFLKVPPSELETMGFSSQSVANLMGKKALEHARRLVSIDQAATCVGIGCTAALVSSEPRRGSHRAFLSVHTANAIHNFKLELEKGARTRKEEDECVGYLIVLAMAKAANVDSYLQTNLRQLCTEHTGDVLTEDSASIPSTFIIPTSKLSTIAYLPYAPPLQDMPWRRMLIVPGSFNPMHIGHTELGSVAQATIASITGNTLPILFELSIQNADKGVLNTTALQKRVEAIVQEHAASVVLTNASLFLDKASLFPTCTFAIGADTAVRLLDLKYYNNDKDTLWLALAQIAELKCSFVVAGRDVDGSFVPAEAVVAQVPSPFKHLFIPIPESQFRHDISSSMLRSKNV</sequence>
<accession>A0A1W0A8Z0</accession>
<proteinExistence type="predicted"/>